<feature type="non-terminal residue" evidence="2">
    <location>
        <position position="1"/>
    </location>
</feature>
<dbReference type="AlphaFoldDB" id="A0AAW2YQQ5"/>
<dbReference type="Proteomes" id="UP001431209">
    <property type="component" value="Unassembled WGS sequence"/>
</dbReference>
<comment type="caution">
    <text evidence="2">The sequence shown here is derived from an EMBL/GenBank/DDBJ whole genome shotgun (WGS) entry which is preliminary data.</text>
</comment>
<dbReference type="EMBL" id="JAOPGA020000403">
    <property type="protein sequence ID" value="KAL0478462.1"/>
    <property type="molecule type" value="Genomic_DNA"/>
</dbReference>
<evidence type="ECO:0008006" key="4">
    <source>
        <dbReference type="Google" id="ProtNLM"/>
    </source>
</evidence>
<dbReference type="CDD" id="cd00009">
    <property type="entry name" value="AAA"/>
    <property type="match status" value="1"/>
</dbReference>
<protein>
    <recommendedName>
        <fullName evidence="4">AAA+ ATPase domain-containing protein</fullName>
    </recommendedName>
</protein>
<evidence type="ECO:0000313" key="3">
    <source>
        <dbReference type="Proteomes" id="UP001431209"/>
    </source>
</evidence>
<reference evidence="2 3" key="1">
    <citation type="submission" date="2024-03" db="EMBL/GenBank/DDBJ databases">
        <title>The Acrasis kona genome and developmental transcriptomes reveal deep origins of eukaryotic multicellular pathways.</title>
        <authorList>
            <person name="Sheikh S."/>
            <person name="Fu C.-J."/>
            <person name="Brown M.W."/>
            <person name="Baldauf S.L."/>
        </authorList>
    </citation>
    <scope>NUCLEOTIDE SEQUENCE [LARGE SCALE GENOMIC DNA]</scope>
    <source>
        <strain evidence="2 3">ATCC MYA-3509</strain>
    </source>
</reference>
<feature type="compositionally biased region" description="Low complexity" evidence="1">
    <location>
        <begin position="559"/>
        <end position="570"/>
    </location>
</feature>
<evidence type="ECO:0000313" key="2">
    <source>
        <dbReference type="EMBL" id="KAL0478462.1"/>
    </source>
</evidence>
<keyword evidence="3" id="KW-1185">Reference proteome</keyword>
<gene>
    <name evidence="2" type="ORF">AKO1_000410</name>
</gene>
<dbReference type="InterPro" id="IPR027417">
    <property type="entry name" value="P-loop_NTPase"/>
</dbReference>
<sequence>EKNLQSIINQRRHTILLGPSQSGKSSRVILLRNVLNNSGEYLCFYTSALYMAENPKDLFEQFKKQIKNQLLQLDQKYKSVEFNNYGELFDNEKIDKKMVLIIDEIDALGADTIDALQRQAFLTAIKNQRDNLRGGLSAKLVSSIAVSNVFGTYVNDTLGSSPYNITDVVNAPFFTLEETKDLFAQYEEETGCKLDPLIIRAIFDFTNGAPGLTSILGQQLDLMRQNLKKIPNAMQWCTFLNSRTCVNNILRTPNYSLMWDHLTANKEAFQVIFNTLKNRQPLGAIEKANLDYLQKINVVRVVNNDVEVSNPFVLCLIAYITRKDPPPHHKTPVLFDAKGTVNVKMLVQEAVRLMNPTDVIIHEKQKSNNHCSKCPPGYKEKVYISAFRKALDLLLSNQSVYYYKEEEPVPGVTITSCDSVILLSREKIGIEHAATVTINLTVSAKTAGTLMYHINTQARTYKEELKLDQMWVIDWTNVESKHTGHASDKIYHFPKNDFCNLIYIHHDDDFKTLNIHYGLDDVKTIKLEYYSVDEAYDAHVAKKRKFNEVSNIVAPRDASQSGQSGQQQRELGGGASGGGQKPLFQIEVFKYKSGEDDFGCVIDIGDDLSSWDEIKQKIAHKCGISGF</sequence>
<accession>A0AAW2YQQ5</accession>
<proteinExistence type="predicted"/>
<feature type="region of interest" description="Disordered" evidence="1">
    <location>
        <begin position="555"/>
        <end position="579"/>
    </location>
</feature>
<name>A0AAW2YQQ5_9EUKA</name>
<evidence type="ECO:0000256" key="1">
    <source>
        <dbReference type="SAM" id="MobiDB-lite"/>
    </source>
</evidence>
<dbReference type="SUPFAM" id="SSF52540">
    <property type="entry name" value="P-loop containing nucleoside triphosphate hydrolases"/>
    <property type="match status" value="1"/>
</dbReference>
<organism evidence="2 3">
    <name type="scientific">Acrasis kona</name>
    <dbReference type="NCBI Taxonomy" id="1008807"/>
    <lineage>
        <taxon>Eukaryota</taxon>
        <taxon>Discoba</taxon>
        <taxon>Heterolobosea</taxon>
        <taxon>Tetramitia</taxon>
        <taxon>Eutetramitia</taxon>
        <taxon>Acrasidae</taxon>
        <taxon>Acrasis</taxon>
    </lineage>
</organism>
<dbReference type="Gene3D" id="3.40.50.300">
    <property type="entry name" value="P-loop containing nucleotide triphosphate hydrolases"/>
    <property type="match status" value="1"/>
</dbReference>
<feature type="non-terminal residue" evidence="2">
    <location>
        <position position="627"/>
    </location>
</feature>